<dbReference type="AlphaFoldDB" id="A0A8I2YG97"/>
<protein>
    <submittedName>
        <fullName evidence="2">Uncharacterized protein</fullName>
    </submittedName>
</protein>
<sequence length="143" mass="15885">MDATYDFSFYNNSNGYSANTNVGPTVSENMHDTLGVQTDVFGRIATPQTNLNPINQPSLAYSQANLNLISQPSVTQEAFIFKECCKVLDAQLLKVTTERDTLKMMFEKLSTSLQNSTTVPSSSSVTMTKNAKSYPKRIQHMDK</sequence>
<evidence type="ECO:0000256" key="1">
    <source>
        <dbReference type="SAM" id="MobiDB-lite"/>
    </source>
</evidence>
<comment type="caution">
    <text evidence="2">The sequence shown here is derived from an EMBL/GenBank/DDBJ whole genome shotgun (WGS) entry which is preliminary data.</text>
</comment>
<feature type="compositionally biased region" description="Low complexity" evidence="1">
    <location>
        <begin position="117"/>
        <end position="128"/>
    </location>
</feature>
<dbReference type="Proteomes" id="UP000683000">
    <property type="component" value="Unassembled WGS sequence"/>
</dbReference>
<feature type="compositionally biased region" description="Basic residues" evidence="1">
    <location>
        <begin position="134"/>
        <end position="143"/>
    </location>
</feature>
<accession>A0A8I2YG97</accession>
<name>A0A8I2YG97_9AGAM</name>
<evidence type="ECO:0000313" key="2">
    <source>
        <dbReference type="EMBL" id="KAG6371426.1"/>
    </source>
</evidence>
<evidence type="ECO:0000313" key="3">
    <source>
        <dbReference type="Proteomes" id="UP000683000"/>
    </source>
</evidence>
<reference evidence="2" key="1">
    <citation type="submission" date="2021-03" db="EMBL/GenBank/DDBJ databases">
        <title>Evolutionary innovations through gain and loss of genes in the ectomycorrhizal Boletales.</title>
        <authorList>
            <person name="Wu G."/>
            <person name="Miyauchi S."/>
            <person name="Morin E."/>
            <person name="Yang Z.-L."/>
            <person name="Xu J."/>
            <person name="Martin F.M."/>
        </authorList>
    </citation>
    <scope>NUCLEOTIDE SEQUENCE</scope>
    <source>
        <strain evidence="2">BR01</strain>
    </source>
</reference>
<feature type="region of interest" description="Disordered" evidence="1">
    <location>
        <begin position="117"/>
        <end position="143"/>
    </location>
</feature>
<keyword evidence="3" id="KW-1185">Reference proteome</keyword>
<dbReference type="EMBL" id="JAGFBS010000034">
    <property type="protein sequence ID" value="KAG6371426.1"/>
    <property type="molecule type" value="Genomic_DNA"/>
</dbReference>
<gene>
    <name evidence="2" type="ORF">JVT61DRAFT_9437</name>
</gene>
<dbReference type="OrthoDB" id="2681506at2759"/>
<proteinExistence type="predicted"/>
<organism evidence="2 3">
    <name type="scientific">Boletus reticuloceps</name>
    <dbReference type="NCBI Taxonomy" id="495285"/>
    <lineage>
        <taxon>Eukaryota</taxon>
        <taxon>Fungi</taxon>
        <taxon>Dikarya</taxon>
        <taxon>Basidiomycota</taxon>
        <taxon>Agaricomycotina</taxon>
        <taxon>Agaricomycetes</taxon>
        <taxon>Agaricomycetidae</taxon>
        <taxon>Boletales</taxon>
        <taxon>Boletineae</taxon>
        <taxon>Boletaceae</taxon>
        <taxon>Boletoideae</taxon>
        <taxon>Boletus</taxon>
    </lineage>
</organism>